<evidence type="ECO:0000313" key="1">
    <source>
        <dbReference type="EMBL" id="CAE7435035.1"/>
    </source>
</evidence>
<dbReference type="OrthoDB" id="10331822at2759"/>
<dbReference type="AlphaFoldDB" id="A0A812RFM0"/>
<comment type="caution">
    <text evidence="1">The sequence shown here is derived from an EMBL/GenBank/DDBJ whole genome shotgun (WGS) entry which is preliminary data.</text>
</comment>
<gene>
    <name evidence="1" type="ORF">SNEC2469_LOCUS11944</name>
</gene>
<organism evidence="1 2">
    <name type="scientific">Symbiodinium necroappetens</name>
    <dbReference type="NCBI Taxonomy" id="1628268"/>
    <lineage>
        <taxon>Eukaryota</taxon>
        <taxon>Sar</taxon>
        <taxon>Alveolata</taxon>
        <taxon>Dinophyceae</taxon>
        <taxon>Suessiales</taxon>
        <taxon>Symbiodiniaceae</taxon>
        <taxon>Symbiodinium</taxon>
    </lineage>
</organism>
<reference evidence="1" key="1">
    <citation type="submission" date="2021-02" db="EMBL/GenBank/DDBJ databases">
        <authorList>
            <person name="Dougan E. K."/>
            <person name="Rhodes N."/>
            <person name="Thang M."/>
            <person name="Chan C."/>
        </authorList>
    </citation>
    <scope>NUCLEOTIDE SEQUENCE</scope>
</reference>
<dbReference type="Proteomes" id="UP000601435">
    <property type="component" value="Unassembled WGS sequence"/>
</dbReference>
<accession>A0A812RFM0</accession>
<evidence type="ECO:0000313" key="2">
    <source>
        <dbReference type="Proteomes" id="UP000601435"/>
    </source>
</evidence>
<keyword evidence="2" id="KW-1185">Reference proteome</keyword>
<name>A0A812RFM0_9DINO</name>
<protein>
    <submittedName>
        <fullName evidence="1">Uncharacterized protein</fullName>
    </submittedName>
</protein>
<proteinExistence type="predicted"/>
<dbReference type="EMBL" id="CAJNJA010018939">
    <property type="protein sequence ID" value="CAE7435035.1"/>
    <property type="molecule type" value="Genomic_DNA"/>
</dbReference>
<sequence>MSTTFRDPCIEKFLMRYVGILGDILSHLVTSPGWNVSAGLMGWRIAEIGGGYGGQALAMHLLSAQLESYTIFDLPEAGMLQYRFLSHFPEFFRKTRFKNSTSSHDEHRYDLCISCFALSELSEAQQRPYAEDVLRHCRFGYILDNSVDFRKTTAYSGDGLVSWLSELGRPVRREDVVWTSVPLGKAKNFQWSLMPCLPRCDRNDRLEFQEAEERHRIRAGFDRILEILDRAVPWKTVSGEPEVRQYWAWAGFGAGISVQELARGCPRGVFQQSAAGFSAEVNASTDPSRMRAEIVSIRNDKPHGRSECYYRVDTSFLDPHTLQARSPKSIFCCGAAHWFSFNHRNYCRLNTLHITSEDYAPDMNP</sequence>